<dbReference type="SUPFAM" id="SSF53383">
    <property type="entry name" value="PLP-dependent transferases"/>
    <property type="match status" value="1"/>
</dbReference>
<dbReference type="Gene3D" id="3.90.1150.10">
    <property type="entry name" value="Aspartate Aminotransferase, domain 1"/>
    <property type="match status" value="1"/>
</dbReference>
<dbReference type="PANTHER" id="PTHR11999:SF169">
    <property type="entry name" value="TYROSINE DECARBOXYLASE 1-LIKE"/>
    <property type="match status" value="1"/>
</dbReference>
<keyword evidence="5 6" id="KW-0456">Lyase</keyword>
<dbReference type="Pfam" id="PF00282">
    <property type="entry name" value="Pyridoxal_deC"/>
    <property type="match status" value="1"/>
</dbReference>
<comment type="cofactor">
    <cofactor evidence="1 6">
        <name>pyridoxal 5'-phosphate</name>
        <dbReference type="ChEBI" id="CHEBI:597326"/>
    </cofactor>
</comment>
<protein>
    <submittedName>
        <fullName evidence="7">Putative tyrosine decarboxylase 1-like</fullName>
    </submittedName>
</protein>
<sequence>MGSHPVATFGPLDPDIFSAESRGVIEFIADYYRTGIQSEVKYMPGVSHYLDGVELAESICMSPHKWLLTNLDCCCLWVRNSAALVDCLSTDPEILRNKASEAKVVVDYKDWQVATTRRFRALKLWVVFCRYGVDNMMKHIRSDVAMAEHFEGLVKLDRRFEVVVPRKFSLVCFRLGPRLEDDDGYDLNDKLLEAVNSSGRAFMSHAVVGGVHLLRFAVGTALTEMGHLDAAWKLIQDKASGILAGGLCRKVPSSYG</sequence>
<keyword evidence="3" id="KW-0210">Decarboxylase</keyword>
<dbReference type="GO" id="GO:0005737">
    <property type="term" value="C:cytoplasm"/>
    <property type="evidence" value="ECO:0007669"/>
    <property type="project" value="TreeGrafter"/>
</dbReference>
<evidence type="ECO:0000256" key="4">
    <source>
        <dbReference type="ARBA" id="ARBA00022898"/>
    </source>
</evidence>
<keyword evidence="8" id="KW-1185">Reference proteome</keyword>
<dbReference type="GO" id="GO:0016831">
    <property type="term" value="F:carboxy-lyase activity"/>
    <property type="evidence" value="ECO:0007669"/>
    <property type="project" value="InterPro"/>
</dbReference>
<comment type="similarity">
    <text evidence="2 6">Belongs to the group II decarboxylase family.</text>
</comment>
<comment type="caution">
    <text evidence="7">The sequence shown here is derived from an EMBL/GenBank/DDBJ whole genome shotgun (WGS) entry which is preliminary data.</text>
</comment>
<dbReference type="PROSITE" id="PS00392">
    <property type="entry name" value="DDC_GAD_HDC_YDC"/>
    <property type="match status" value="1"/>
</dbReference>
<dbReference type="InterPro" id="IPR002129">
    <property type="entry name" value="PyrdxlP-dep_de-COase"/>
</dbReference>
<dbReference type="PANTHER" id="PTHR11999">
    <property type="entry name" value="GROUP II PYRIDOXAL-5-PHOSPHATE DECARBOXYLASE"/>
    <property type="match status" value="1"/>
</dbReference>
<dbReference type="InterPro" id="IPR010977">
    <property type="entry name" value="Aromatic_deC"/>
</dbReference>
<proteinExistence type="inferred from homology"/>
<dbReference type="GO" id="GO:0030170">
    <property type="term" value="F:pyridoxal phosphate binding"/>
    <property type="evidence" value="ECO:0007669"/>
    <property type="project" value="InterPro"/>
</dbReference>
<reference evidence="7" key="2">
    <citation type="submission" date="2019-07" db="EMBL/GenBank/DDBJ databases">
        <authorList>
            <person name="Yang Y."/>
            <person name="Bocs S."/>
            <person name="Baudouin L."/>
        </authorList>
    </citation>
    <scope>NUCLEOTIDE SEQUENCE</scope>
    <source>
        <tissue evidence="7">Spear leaf of Hainan Tall coconut</tissue>
    </source>
</reference>
<dbReference type="EMBL" id="CM017878">
    <property type="protein sequence ID" value="KAG1355376.1"/>
    <property type="molecule type" value="Genomic_DNA"/>
</dbReference>
<evidence type="ECO:0000256" key="3">
    <source>
        <dbReference type="ARBA" id="ARBA00022793"/>
    </source>
</evidence>
<organism evidence="7 8">
    <name type="scientific">Cocos nucifera</name>
    <name type="common">Coconut palm</name>
    <dbReference type="NCBI Taxonomy" id="13894"/>
    <lineage>
        <taxon>Eukaryota</taxon>
        <taxon>Viridiplantae</taxon>
        <taxon>Streptophyta</taxon>
        <taxon>Embryophyta</taxon>
        <taxon>Tracheophyta</taxon>
        <taxon>Spermatophyta</taxon>
        <taxon>Magnoliopsida</taxon>
        <taxon>Liliopsida</taxon>
        <taxon>Arecaceae</taxon>
        <taxon>Arecoideae</taxon>
        <taxon>Cocoseae</taxon>
        <taxon>Attaleinae</taxon>
        <taxon>Cocos</taxon>
    </lineage>
</organism>
<dbReference type="InterPro" id="IPR015422">
    <property type="entry name" value="PyrdxlP-dep_Trfase_small"/>
</dbReference>
<dbReference type="InterPro" id="IPR021115">
    <property type="entry name" value="Pyridoxal-P_BS"/>
</dbReference>
<name>A0A8K0IGD5_COCNU</name>
<evidence type="ECO:0000313" key="8">
    <source>
        <dbReference type="Proteomes" id="UP000797356"/>
    </source>
</evidence>
<dbReference type="InterPro" id="IPR015424">
    <property type="entry name" value="PyrdxlP-dep_Trfase"/>
</dbReference>
<dbReference type="OrthoDB" id="639767at2759"/>
<dbReference type="GO" id="GO:0019752">
    <property type="term" value="P:carboxylic acid metabolic process"/>
    <property type="evidence" value="ECO:0007669"/>
    <property type="project" value="InterPro"/>
</dbReference>
<evidence type="ECO:0000256" key="6">
    <source>
        <dbReference type="RuleBase" id="RU000382"/>
    </source>
</evidence>
<gene>
    <name evidence="7" type="ORF">COCNU_07G014880</name>
</gene>
<keyword evidence="4 6" id="KW-0663">Pyridoxal phosphate</keyword>
<dbReference type="Gene3D" id="3.40.640.10">
    <property type="entry name" value="Type I PLP-dependent aspartate aminotransferase-like (Major domain)"/>
    <property type="match status" value="1"/>
</dbReference>
<evidence type="ECO:0000313" key="7">
    <source>
        <dbReference type="EMBL" id="KAG1355376.1"/>
    </source>
</evidence>
<accession>A0A8K0IGD5</accession>
<dbReference type="InterPro" id="IPR015421">
    <property type="entry name" value="PyrdxlP-dep_Trfase_major"/>
</dbReference>
<reference evidence="7" key="1">
    <citation type="journal article" date="2017" name="Gigascience">
        <title>The genome draft of coconut (Cocos nucifera).</title>
        <authorList>
            <person name="Xiao Y."/>
            <person name="Xu P."/>
            <person name="Fan H."/>
            <person name="Baudouin L."/>
            <person name="Xia W."/>
            <person name="Bocs S."/>
            <person name="Xu J."/>
            <person name="Li Q."/>
            <person name="Guo A."/>
            <person name="Zhou L."/>
            <person name="Li J."/>
            <person name="Wu Y."/>
            <person name="Ma Z."/>
            <person name="Armero A."/>
            <person name="Issali A.E."/>
            <person name="Liu N."/>
            <person name="Peng M."/>
            <person name="Yang Y."/>
        </authorList>
    </citation>
    <scope>NUCLEOTIDE SEQUENCE</scope>
    <source>
        <tissue evidence="7">Spear leaf of Hainan Tall coconut</tissue>
    </source>
</reference>
<evidence type="ECO:0000256" key="5">
    <source>
        <dbReference type="ARBA" id="ARBA00023239"/>
    </source>
</evidence>
<evidence type="ECO:0000256" key="1">
    <source>
        <dbReference type="ARBA" id="ARBA00001933"/>
    </source>
</evidence>
<dbReference type="AlphaFoldDB" id="A0A8K0IGD5"/>
<dbReference type="Proteomes" id="UP000797356">
    <property type="component" value="Chromosome 7"/>
</dbReference>
<evidence type="ECO:0000256" key="2">
    <source>
        <dbReference type="ARBA" id="ARBA00009533"/>
    </source>
</evidence>